<feature type="region of interest" description="Disordered" evidence="11">
    <location>
        <begin position="196"/>
        <end position="225"/>
    </location>
</feature>
<gene>
    <name evidence="13" type="ORF">RFI_31638</name>
</gene>
<evidence type="ECO:0000256" key="12">
    <source>
        <dbReference type="SAM" id="Phobius"/>
    </source>
</evidence>
<feature type="compositionally biased region" description="Polar residues" evidence="11">
    <location>
        <begin position="918"/>
        <end position="928"/>
    </location>
</feature>
<keyword evidence="12" id="KW-0812">Transmembrane</keyword>
<feature type="region of interest" description="Disordered" evidence="11">
    <location>
        <begin position="612"/>
        <end position="646"/>
    </location>
</feature>
<evidence type="ECO:0000256" key="11">
    <source>
        <dbReference type="SAM" id="MobiDB-lite"/>
    </source>
</evidence>
<dbReference type="GO" id="GO:0007076">
    <property type="term" value="P:mitotic chromosome condensation"/>
    <property type="evidence" value="ECO:0007669"/>
    <property type="project" value="InterPro"/>
</dbReference>
<dbReference type="Proteomes" id="UP000023152">
    <property type="component" value="Unassembled WGS sequence"/>
</dbReference>
<keyword evidence="10" id="KW-0131">Cell cycle</keyword>
<dbReference type="AlphaFoldDB" id="X6LX92"/>
<feature type="compositionally biased region" description="Basic and acidic residues" evidence="11">
    <location>
        <begin position="208"/>
        <end position="217"/>
    </location>
</feature>
<dbReference type="InterPro" id="IPR022816">
    <property type="entry name" value="Condensin_barren_su2"/>
</dbReference>
<comment type="subcellular location">
    <subcellularLocation>
        <location evidence="1">Chromosome</location>
    </subcellularLocation>
    <subcellularLocation>
        <location evidence="2">Cytoplasm</location>
    </subcellularLocation>
</comment>
<keyword evidence="12" id="KW-0472">Membrane</keyword>
<dbReference type="EMBL" id="ASPP01027800">
    <property type="protein sequence ID" value="ETO05757.1"/>
    <property type="molecule type" value="Genomic_DNA"/>
</dbReference>
<dbReference type="GO" id="GO:0005737">
    <property type="term" value="C:cytoplasm"/>
    <property type="evidence" value="ECO:0007669"/>
    <property type="project" value="UniProtKB-SubCell"/>
</dbReference>
<evidence type="ECO:0000256" key="5">
    <source>
        <dbReference type="ARBA" id="ARBA00022454"/>
    </source>
</evidence>
<evidence type="ECO:0000256" key="9">
    <source>
        <dbReference type="ARBA" id="ARBA00023067"/>
    </source>
</evidence>
<keyword evidence="12" id="KW-1133">Transmembrane helix</keyword>
<dbReference type="GO" id="GO:0003682">
    <property type="term" value="F:chromatin binding"/>
    <property type="evidence" value="ECO:0007669"/>
    <property type="project" value="TreeGrafter"/>
</dbReference>
<dbReference type="PANTHER" id="PTHR13108:SF9">
    <property type="entry name" value="CONDENSIN COMPLEX SUBUNIT 2"/>
    <property type="match status" value="1"/>
</dbReference>
<keyword evidence="5" id="KW-0158">Chromosome</keyword>
<keyword evidence="7" id="KW-0132">Cell division</keyword>
<feature type="transmembrane region" description="Helical" evidence="12">
    <location>
        <begin position="511"/>
        <end position="530"/>
    </location>
</feature>
<dbReference type="OrthoDB" id="362021at2759"/>
<comment type="caution">
    <text evidence="13">The sequence shown here is derived from an EMBL/GenBank/DDBJ whole genome shotgun (WGS) entry which is preliminary data.</text>
</comment>
<organism evidence="13 14">
    <name type="scientific">Reticulomyxa filosa</name>
    <dbReference type="NCBI Taxonomy" id="46433"/>
    <lineage>
        <taxon>Eukaryota</taxon>
        <taxon>Sar</taxon>
        <taxon>Rhizaria</taxon>
        <taxon>Retaria</taxon>
        <taxon>Foraminifera</taxon>
        <taxon>Monothalamids</taxon>
        <taxon>Reticulomyxidae</taxon>
        <taxon>Reticulomyxa</taxon>
    </lineage>
</organism>
<feature type="transmembrane region" description="Helical" evidence="12">
    <location>
        <begin position="873"/>
        <end position="895"/>
    </location>
</feature>
<evidence type="ECO:0000313" key="14">
    <source>
        <dbReference type="Proteomes" id="UP000023152"/>
    </source>
</evidence>
<evidence type="ECO:0000256" key="3">
    <source>
        <dbReference type="ARBA" id="ARBA00009471"/>
    </source>
</evidence>
<dbReference type="PANTHER" id="PTHR13108">
    <property type="entry name" value="CONDENSIN COMPLEX SUBUNIT 2"/>
    <property type="match status" value="1"/>
</dbReference>
<dbReference type="GO" id="GO:0000796">
    <property type="term" value="C:condensin complex"/>
    <property type="evidence" value="ECO:0007669"/>
    <property type="project" value="InterPro"/>
</dbReference>
<evidence type="ECO:0000256" key="8">
    <source>
        <dbReference type="ARBA" id="ARBA00022776"/>
    </source>
</evidence>
<proteinExistence type="inferred from homology"/>
<dbReference type="GO" id="GO:0051301">
    <property type="term" value="P:cell division"/>
    <property type="evidence" value="ECO:0007669"/>
    <property type="project" value="UniProtKB-KW"/>
</dbReference>
<name>X6LX92_RETFI</name>
<keyword evidence="9" id="KW-0226">DNA condensation</keyword>
<keyword evidence="8" id="KW-0498">Mitosis</keyword>
<evidence type="ECO:0000256" key="7">
    <source>
        <dbReference type="ARBA" id="ARBA00022618"/>
    </source>
</evidence>
<feature type="region of interest" description="Disordered" evidence="11">
    <location>
        <begin position="290"/>
        <end position="321"/>
    </location>
</feature>
<evidence type="ECO:0000256" key="6">
    <source>
        <dbReference type="ARBA" id="ARBA00022490"/>
    </source>
</evidence>
<evidence type="ECO:0000256" key="1">
    <source>
        <dbReference type="ARBA" id="ARBA00004286"/>
    </source>
</evidence>
<feature type="compositionally biased region" description="Basic and acidic residues" evidence="11">
    <location>
        <begin position="612"/>
        <end position="621"/>
    </location>
</feature>
<protein>
    <recommendedName>
        <fullName evidence="4">Condensin complex subunit 2</fullName>
    </recommendedName>
</protein>
<feature type="region of interest" description="Disordered" evidence="11">
    <location>
        <begin position="918"/>
        <end position="939"/>
    </location>
</feature>
<keyword evidence="6" id="KW-0963">Cytoplasm</keyword>
<feature type="region of interest" description="Disordered" evidence="11">
    <location>
        <begin position="70"/>
        <end position="93"/>
    </location>
</feature>
<evidence type="ECO:0000256" key="4">
    <source>
        <dbReference type="ARBA" id="ARBA00016065"/>
    </source>
</evidence>
<reference evidence="13 14" key="1">
    <citation type="journal article" date="2013" name="Curr. Biol.">
        <title>The Genome of the Foraminiferan Reticulomyxa filosa.</title>
        <authorList>
            <person name="Glockner G."/>
            <person name="Hulsmann N."/>
            <person name="Schleicher M."/>
            <person name="Noegel A.A."/>
            <person name="Eichinger L."/>
            <person name="Gallinger C."/>
            <person name="Pawlowski J."/>
            <person name="Sierra R."/>
            <person name="Euteneuer U."/>
            <person name="Pillet L."/>
            <person name="Moustafa A."/>
            <person name="Platzer M."/>
            <person name="Groth M."/>
            <person name="Szafranski K."/>
            <person name="Schliwa M."/>
        </authorList>
    </citation>
    <scope>NUCLEOTIDE SEQUENCE [LARGE SCALE GENOMIC DNA]</scope>
</reference>
<keyword evidence="14" id="KW-1185">Reference proteome</keyword>
<evidence type="ECO:0000256" key="10">
    <source>
        <dbReference type="ARBA" id="ARBA00023306"/>
    </source>
</evidence>
<evidence type="ECO:0000313" key="13">
    <source>
        <dbReference type="EMBL" id="ETO05757.1"/>
    </source>
</evidence>
<sequence>MENLKKLKDENLCKTKKNSCDISFLISGAGVYKAKRLFEQKQQQKMAPSPLSSNMQIWATTTMKRSAWSIGRSTPVRNGGGGGSHSNKNSPYLNLSGRRGAFQPANLTNGQLADMYSKCVQLSQHGKINQKNAWNLQLVDYINNIIQLDEQTNFTKASHTIDAASKIYGSRVDSVHQDTFKTLGTFQQTDAVAKKKYGGENGTADDEANARRKEERKSRNRNVGKNTIASSDEAISEIWKNLVVKVDPLFHKTATAFDEGGAKGLLMNQLYVQNGCEVVFDGSTLLEQNNAHSSALKPEEEEEEEKEEKEKEVDEGKSAMEEEWIKDLSQRAFGKTMAEGAEDDNREELDLLWIEDTTLCPLIEHFVSGIGDLAKGMKAEDFRRILEEPDASCGGRQKVNANANEEVDSDNDVVVEMKRDNITHNGFPATFDNINMNAMQLFHDDDLDGPGDVDIALQPMPDAHLLQPHDANLAIGDIDDAFHLEQRLAGKDMQPIITGQLKNSGASMHCFVIFFFFFFFNELCFVLFYMQFSVDPQTALAMMQLQRPQLSKSVNLQAMNQFIETLEHADLENVTTLFDSKKHGNWTGPDNWYHRRYQLTLERQKHLAELENAKTEDKTEANGDQDDEPETDKTTKKKKTSKSRGGESKYLDFMGIASKKFVADKDFAPPQRNFNCLTERVLQMNEQKLYQLPKDLGVKPDVFIKMFNKPTYSVWKHWLKTYHAHAKLVAEQAKHAPENADAQQPIAMDAGGNIDMQQIQAMQAASNAGQADDNNHNIGGINSNDNDDELDPHFYDYQNPNDQTNFVPNVPLLDDKGLRADGPAVHDLPRVQDSEQFDMVEAPMQVNKISIDFATKAKKVDVRNLKSRLWEQISVTVNTIGILIIFAFVCLYVYYTYTYIYIYIYIFCPFLQKEPESENINPNVPSEETNNKTEPEDLSAPKTNTFMNSMIGLEKTVDSKELQNISVSFCFICLLHLANEQNLVLKADETEVGGDFAILVTFVHQTSLLLASFGFTNKGISLYVNKTCFLHAGDILVGQNVCKKKINNVSFSVHF</sequence>
<feature type="compositionally biased region" description="Basic and acidic residues" evidence="11">
    <location>
        <begin position="308"/>
        <end position="321"/>
    </location>
</feature>
<dbReference type="Pfam" id="PF05786">
    <property type="entry name" value="Cnd2"/>
    <property type="match status" value="2"/>
</dbReference>
<accession>X6LX92</accession>
<evidence type="ECO:0000256" key="2">
    <source>
        <dbReference type="ARBA" id="ARBA00004496"/>
    </source>
</evidence>
<comment type="similarity">
    <text evidence="3">Belongs to the CND2 (condensin subunit 2) family.</text>
</comment>